<name>A0ABP9XFC9_9DEIO</name>
<comment type="caution">
    <text evidence="1">The sequence shown here is derived from an EMBL/GenBank/DDBJ whole genome shotgun (WGS) entry which is preliminary data.</text>
</comment>
<evidence type="ECO:0000313" key="2">
    <source>
        <dbReference type="Proteomes" id="UP001404956"/>
    </source>
</evidence>
<evidence type="ECO:0000313" key="1">
    <source>
        <dbReference type="EMBL" id="GAA5534075.1"/>
    </source>
</evidence>
<proteinExistence type="predicted"/>
<protein>
    <submittedName>
        <fullName evidence="1">Uncharacterized protein</fullName>
    </submittedName>
</protein>
<dbReference type="RefSeq" id="WP_345455077.1">
    <property type="nucleotide sequence ID" value="NZ_BAABRV010000005.1"/>
</dbReference>
<keyword evidence="2" id="KW-1185">Reference proteome</keyword>
<reference evidence="1 2" key="1">
    <citation type="submission" date="2024-02" db="EMBL/GenBank/DDBJ databases">
        <title>Deinococcus aluminii NBRC 112889.</title>
        <authorList>
            <person name="Ichikawa N."/>
            <person name="Katano-Makiyama Y."/>
            <person name="Hidaka K."/>
        </authorList>
    </citation>
    <scope>NUCLEOTIDE SEQUENCE [LARGE SCALE GENOMIC DNA]</scope>
    <source>
        <strain evidence="1 2">NBRC 112889</strain>
    </source>
</reference>
<organism evidence="1 2">
    <name type="scientific">Deinococcus aluminii</name>
    <dbReference type="NCBI Taxonomy" id="1656885"/>
    <lineage>
        <taxon>Bacteria</taxon>
        <taxon>Thermotogati</taxon>
        <taxon>Deinococcota</taxon>
        <taxon>Deinococci</taxon>
        <taxon>Deinococcales</taxon>
        <taxon>Deinococcaceae</taxon>
        <taxon>Deinococcus</taxon>
    </lineage>
</organism>
<gene>
    <name evidence="1" type="ORF">Dalu01_02483</name>
</gene>
<dbReference type="EMBL" id="BAABRV010000005">
    <property type="protein sequence ID" value="GAA5534075.1"/>
    <property type="molecule type" value="Genomic_DNA"/>
</dbReference>
<sequence>MSNNLPDPLAATPLVAALTDAWERHPPHDLRVRLGTEALHLRPYELRHAYRTSSCGISVHVHPAPVVDLITVEPGVPSVDDNATVSWTAGHVRFERGEHSAEVPLPVLASALKDSDGLLLKAFKAFLQGWTLRWENTDVPEDGERSELLRVLDTATVPAALADALQDLLHHQPFVRTLATREGLLLLGAVPGYVHAHLAQDVAELQATASRLQQVLLPTPC</sequence>
<accession>A0ABP9XFC9</accession>
<dbReference type="Proteomes" id="UP001404956">
    <property type="component" value="Unassembled WGS sequence"/>
</dbReference>